<protein>
    <submittedName>
        <fullName evidence="2">SseB family protein</fullName>
    </submittedName>
</protein>
<feature type="domain" description="SseB protein N-terminal" evidence="1">
    <location>
        <begin position="26"/>
        <end position="148"/>
    </location>
</feature>
<dbReference type="Proteomes" id="UP000718281">
    <property type="component" value="Unassembled WGS sequence"/>
</dbReference>
<proteinExistence type="predicted"/>
<comment type="caution">
    <text evidence="2">The sequence shown here is derived from an EMBL/GenBank/DDBJ whole genome shotgun (WGS) entry which is preliminary data.</text>
</comment>
<reference evidence="2 4" key="1">
    <citation type="submission" date="2020-10" db="EMBL/GenBank/DDBJ databases">
        <title>Connecting structure to function with the recovery of over 1000 high-quality activated sludge metagenome-assembled genomes encoding full-length rRNA genes using long-read sequencing.</title>
        <authorList>
            <person name="Singleton C.M."/>
            <person name="Petriglieri F."/>
            <person name="Kristensen J.M."/>
            <person name="Kirkegaard R.H."/>
            <person name="Michaelsen T.Y."/>
            <person name="Andersen M.H."/>
            <person name="Karst S.M."/>
            <person name="Dueholm M.S."/>
            <person name="Nielsen P.H."/>
            <person name="Albertsen M."/>
        </authorList>
    </citation>
    <scope>NUCLEOTIDE SEQUENCE [LARGE SCALE GENOMIC DNA]</scope>
    <source>
        <strain evidence="2">AalE_18-Q3-R2-46_BAT3C.188</strain>
        <strain evidence="3">Ribe_18-Q3-R11-54_MAXAC.001</strain>
    </source>
</reference>
<sequence length="247" mass="25398">MPWAHRQLSPSGFEDDDGAADPLVREAAIAVAAEPSSAGELALMAAVATARWLVPMVATGVDTEVADGRRVDGHAEMAYVSLTAPDGQRALPVFSGLDALAIWDPAARPVPVTADRAAQAAVSEGCDTLLLDLGSPHAVALRPSMVWALAMAREWFPAHDDPTVRAGVTAAAALEPDVEAVDISDGTPVASGILRIALTLRPGLAASDVSALATRIGERIASDGELRARIDGIAFAVRAESPAASSE</sequence>
<dbReference type="InterPro" id="IPR009839">
    <property type="entry name" value="SseB_N"/>
</dbReference>
<evidence type="ECO:0000313" key="2">
    <source>
        <dbReference type="EMBL" id="MBK6300593.1"/>
    </source>
</evidence>
<name>A0A934X5E1_9MICO</name>
<gene>
    <name evidence="2" type="ORF">IPF40_05915</name>
    <name evidence="3" type="ORF">IPP00_15680</name>
</gene>
<dbReference type="EMBL" id="JADKGK010000025">
    <property type="protein sequence ID" value="MBL0005350.1"/>
    <property type="molecule type" value="Genomic_DNA"/>
</dbReference>
<evidence type="ECO:0000313" key="3">
    <source>
        <dbReference type="EMBL" id="MBL0005350.1"/>
    </source>
</evidence>
<dbReference type="Pfam" id="PF07179">
    <property type="entry name" value="SseB"/>
    <property type="match status" value="1"/>
</dbReference>
<evidence type="ECO:0000259" key="1">
    <source>
        <dbReference type="Pfam" id="PF07179"/>
    </source>
</evidence>
<accession>A0A934X5E1</accession>
<organism evidence="2 4">
    <name type="scientific">Candidatus Phosphoribacter hodrii</name>
    <dbReference type="NCBI Taxonomy" id="2953743"/>
    <lineage>
        <taxon>Bacteria</taxon>
        <taxon>Bacillati</taxon>
        <taxon>Actinomycetota</taxon>
        <taxon>Actinomycetes</taxon>
        <taxon>Micrococcales</taxon>
        <taxon>Dermatophilaceae</taxon>
        <taxon>Candidatus Phosphoribacter</taxon>
    </lineage>
</organism>
<dbReference type="Proteomes" id="UP000886632">
    <property type="component" value="Unassembled WGS sequence"/>
</dbReference>
<dbReference type="AlphaFoldDB" id="A0A934X5E1"/>
<dbReference type="EMBL" id="JADIXZ010000004">
    <property type="protein sequence ID" value="MBK6300593.1"/>
    <property type="molecule type" value="Genomic_DNA"/>
</dbReference>
<evidence type="ECO:0000313" key="4">
    <source>
        <dbReference type="Proteomes" id="UP000718281"/>
    </source>
</evidence>